<dbReference type="InterPro" id="IPR009926">
    <property type="entry name" value="T3SS_YcgR_PilZN"/>
</dbReference>
<keyword evidence="2 4" id="KW-0547">Nucleotide-binding</keyword>
<evidence type="ECO:0000313" key="7">
    <source>
        <dbReference type="EMBL" id="GEP29311.1"/>
    </source>
</evidence>
<dbReference type="Pfam" id="PF07238">
    <property type="entry name" value="PilZ"/>
    <property type="match status" value="1"/>
</dbReference>
<name>A0A512L591_9PROT</name>
<dbReference type="GO" id="GO:0009425">
    <property type="term" value="C:bacterial-type flagellum basal body"/>
    <property type="evidence" value="ECO:0007669"/>
    <property type="project" value="UniProtKB-SubCell"/>
</dbReference>
<dbReference type="Gene3D" id="2.30.110.10">
    <property type="entry name" value="Electron Transport, Fmn-binding Protein, Chain A"/>
    <property type="match status" value="1"/>
</dbReference>
<evidence type="ECO:0000259" key="5">
    <source>
        <dbReference type="Pfam" id="PF07238"/>
    </source>
</evidence>
<gene>
    <name evidence="4" type="primary">ycgR</name>
    <name evidence="7" type="ORF">TPL01_04490</name>
</gene>
<keyword evidence="1 4" id="KW-0973">c-di-GMP</keyword>
<evidence type="ECO:0000256" key="4">
    <source>
        <dbReference type="HAMAP-Rule" id="MF_01457"/>
    </source>
</evidence>
<feature type="domain" description="Type III secretion system flagellar brake protein YcgR PilZN" evidence="6">
    <location>
        <begin position="16"/>
        <end position="122"/>
    </location>
</feature>
<dbReference type="HAMAP" id="MF_01457">
    <property type="entry name" value="YcgR"/>
    <property type="match status" value="1"/>
</dbReference>
<evidence type="ECO:0000256" key="1">
    <source>
        <dbReference type="ARBA" id="ARBA00022636"/>
    </source>
</evidence>
<sequence length="253" mass="27838">MPNDYPDFGTENQSPYLVHSRREIVALLRAIGEHHQLITMLVNGGADAVVTSILEVDEANDAVIIDCAPSALLNQRITQSDDIAFEASLDKVRILFSVAGADSALHDNRPALRIPIPHSLIRLQRREYYRVNTPISNPILCMIPLPADVGGGSYATPLVDISCGGIALLDDKKILDTTIGREYKNCRIELPGLGVITVTLQIRNSQELTLFNGKTNRRLGCLFVDLSKAMLAAVQRYIMHLERERNAKITGLG</sequence>
<dbReference type="EMBL" id="BKAD01000004">
    <property type="protein sequence ID" value="GEP29311.1"/>
    <property type="molecule type" value="Genomic_DNA"/>
</dbReference>
<reference evidence="7 8" key="1">
    <citation type="submission" date="2019-07" db="EMBL/GenBank/DDBJ databases">
        <title>Whole genome shotgun sequence of Thiobacillus plumbophilus NBRC 107929.</title>
        <authorList>
            <person name="Hosoyama A."/>
            <person name="Uohara A."/>
            <person name="Ohji S."/>
            <person name="Ichikawa N."/>
        </authorList>
    </citation>
    <scope>NUCLEOTIDE SEQUENCE [LARGE SCALE GENOMIC DNA]</scope>
    <source>
        <strain evidence="7 8">NBRC 107929</strain>
    </source>
</reference>
<dbReference type="InterPro" id="IPR009875">
    <property type="entry name" value="PilZ_domain"/>
</dbReference>
<comment type="caution">
    <text evidence="7">The sequence shown here is derived from an EMBL/GenBank/DDBJ whole genome shotgun (WGS) entry which is preliminary data.</text>
</comment>
<dbReference type="GO" id="GO:0071945">
    <property type="term" value="P:regulation of bacterial-type flagellum-dependent cell motility by regulation of motor speed"/>
    <property type="evidence" value="ECO:0007669"/>
    <property type="project" value="UniProtKB-UniRule"/>
</dbReference>
<feature type="domain" description="PilZ" evidence="5">
    <location>
        <begin position="124"/>
        <end position="239"/>
    </location>
</feature>
<dbReference type="GO" id="GO:0071973">
    <property type="term" value="P:bacterial-type flagellum-dependent cell motility"/>
    <property type="evidence" value="ECO:0007669"/>
    <property type="project" value="UniProtKB-UniRule"/>
</dbReference>
<protein>
    <recommendedName>
        <fullName evidence="4">Flagellar brake protein YcgR</fullName>
    </recommendedName>
    <alternativeName>
        <fullName evidence="4">Cyclic di-GMP binding protein YcgR</fullName>
    </alternativeName>
</protein>
<evidence type="ECO:0000256" key="2">
    <source>
        <dbReference type="ARBA" id="ARBA00022741"/>
    </source>
</evidence>
<evidence type="ECO:0000259" key="6">
    <source>
        <dbReference type="Pfam" id="PF07317"/>
    </source>
</evidence>
<organism evidence="7 8">
    <name type="scientific">Sulfuriferula plumbiphila</name>
    <dbReference type="NCBI Taxonomy" id="171865"/>
    <lineage>
        <taxon>Bacteria</taxon>
        <taxon>Pseudomonadati</taxon>
        <taxon>Pseudomonadota</taxon>
        <taxon>Betaproteobacteria</taxon>
        <taxon>Nitrosomonadales</taxon>
        <taxon>Sulfuricellaceae</taxon>
        <taxon>Sulfuriferula</taxon>
    </lineage>
</organism>
<comment type="function">
    <text evidence="4">Acts as a flagellar brake, regulating swimming and swarming in a bis-(3'-5') cyclic diguanylic acid (c-di-GMP)-dependent manner. Binds 1 c-di-GMP dimer per subunit. Increasing levels of c-di-GMP lead to decreased motility.</text>
</comment>
<comment type="subunit">
    <text evidence="4">Monomer. Interacts with the flagellar basal bodies.</text>
</comment>
<dbReference type="InterPro" id="IPR023787">
    <property type="entry name" value="T3SS_YcgR"/>
</dbReference>
<dbReference type="Proteomes" id="UP000321337">
    <property type="component" value="Unassembled WGS sequence"/>
</dbReference>
<evidence type="ECO:0000313" key="8">
    <source>
        <dbReference type="Proteomes" id="UP000321337"/>
    </source>
</evidence>
<proteinExistence type="inferred from homology"/>
<dbReference type="Pfam" id="PF07317">
    <property type="entry name" value="PilZN"/>
    <property type="match status" value="1"/>
</dbReference>
<dbReference type="RefSeq" id="WP_147070340.1">
    <property type="nucleotide sequence ID" value="NZ_AP021884.1"/>
</dbReference>
<evidence type="ECO:0000256" key="3">
    <source>
        <dbReference type="ARBA" id="ARBA00023143"/>
    </source>
</evidence>
<comment type="similarity">
    <text evidence="4">Belongs to the YcgR family.</text>
</comment>
<dbReference type="GO" id="GO:0035438">
    <property type="term" value="F:cyclic-di-GMP binding"/>
    <property type="evidence" value="ECO:0007669"/>
    <property type="project" value="UniProtKB-UniRule"/>
</dbReference>
<keyword evidence="8" id="KW-1185">Reference proteome</keyword>
<dbReference type="AlphaFoldDB" id="A0A512L591"/>
<dbReference type="OrthoDB" id="5572581at2"/>
<dbReference type="Gene3D" id="2.40.10.220">
    <property type="entry name" value="predicted glycosyltransferase like domains"/>
    <property type="match status" value="1"/>
</dbReference>
<comment type="subcellular location">
    <subcellularLocation>
        <location evidence="4">Bacterial flagellum basal body</location>
    </subcellularLocation>
</comment>
<accession>A0A512L591</accession>
<dbReference type="InterPro" id="IPR012349">
    <property type="entry name" value="Split_barrel_FMN-bd"/>
</dbReference>
<keyword evidence="3 4" id="KW-0975">Bacterial flagellum</keyword>